<accession>A0A9D4TX08</accession>
<dbReference type="EMBL" id="SIDB01000002">
    <property type="protein sequence ID" value="KAI3436460.1"/>
    <property type="molecule type" value="Genomic_DNA"/>
</dbReference>
<feature type="transmembrane region" description="Helical" evidence="1">
    <location>
        <begin position="12"/>
        <end position="32"/>
    </location>
</feature>
<feature type="transmembrane region" description="Helical" evidence="1">
    <location>
        <begin position="52"/>
        <end position="72"/>
    </location>
</feature>
<evidence type="ECO:0000313" key="3">
    <source>
        <dbReference type="Proteomes" id="UP001055712"/>
    </source>
</evidence>
<comment type="caution">
    <text evidence="2">The sequence shown here is derived from an EMBL/GenBank/DDBJ whole genome shotgun (WGS) entry which is preliminary data.</text>
</comment>
<sequence>MAVRAVHVVSGVVALQVVFAVVISILSSTALTGSDGACYLNLSGGTCQFLAITGYFSLLFSTMAAAGAYFTLRSGPGSYVPSAVGHIQAFGSLWWLAAAATATARGQQAADSGLPQGSARTGVMVLSWLEFALFVCAVLAVAYDRVMQRRNCIPVGAQTAPMLAASDVESQSSQTEIKLPEFKPAAVYVASAH</sequence>
<dbReference type="OrthoDB" id="512478at2759"/>
<gene>
    <name evidence="2" type="ORF">D9Q98_005877</name>
</gene>
<evidence type="ECO:0000256" key="1">
    <source>
        <dbReference type="SAM" id="Phobius"/>
    </source>
</evidence>
<dbReference type="AlphaFoldDB" id="A0A9D4TX08"/>
<organism evidence="2 3">
    <name type="scientific">Chlorella vulgaris</name>
    <name type="common">Green alga</name>
    <dbReference type="NCBI Taxonomy" id="3077"/>
    <lineage>
        <taxon>Eukaryota</taxon>
        <taxon>Viridiplantae</taxon>
        <taxon>Chlorophyta</taxon>
        <taxon>core chlorophytes</taxon>
        <taxon>Trebouxiophyceae</taxon>
        <taxon>Chlorellales</taxon>
        <taxon>Chlorellaceae</taxon>
        <taxon>Chlorella clade</taxon>
        <taxon>Chlorella</taxon>
    </lineage>
</organism>
<keyword evidence="3" id="KW-1185">Reference proteome</keyword>
<proteinExistence type="predicted"/>
<dbReference type="Proteomes" id="UP001055712">
    <property type="component" value="Unassembled WGS sequence"/>
</dbReference>
<reference evidence="2" key="1">
    <citation type="journal article" date="2019" name="Plant J.">
        <title>Chlorella vulgaris genome assembly and annotation reveals the molecular basis for metabolic acclimation to high light conditions.</title>
        <authorList>
            <person name="Cecchin M."/>
            <person name="Marcolungo L."/>
            <person name="Rossato M."/>
            <person name="Girolomoni L."/>
            <person name="Cosentino E."/>
            <person name="Cuine S."/>
            <person name="Li-Beisson Y."/>
            <person name="Delledonne M."/>
            <person name="Ballottari M."/>
        </authorList>
    </citation>
    <scope>NUCLEOTIDE SEQUENCE</scope>
    <source>
        <strain evidence="2">211/11P</strain>
    </source>
</reference>
<feature type="transmembrane region" description="Helical" evidence="1">
    <location>
        <begin position="124"/>
        <end position="143"/>
    </location>
</feature>
<keyword evidence="1" id="KW-0472">Membrane</keyword>
<reference evidence="2" key="2">
    <citation type="submission" date="2020-11" db="EMBL/GenBank/DDBJ databases">
        <authorList>
            <person name="Cecchin M."/>
            <person name="Marcolungo L."/>
            <person name="Rossato M."/>
            <person name="Girolomoni L."/>
            <person name="Cosentino E."/>
            <person name="Cuine S."/>
            <person name="Li-Beisson Y."/>
            <person name="Delledonne M."/>
            <person name="Ballottari M."/>
        </authorList>
    </citation>
    <scope>NUCLEOTIDE SEQUENCE</scope>
    <source>
        <strain evidence="2">211/11P</strain>
        <tissue evidence="2">Whole cell</tissue>
    </source>
</reference>
<protein>
    <recommendedName>
        <fullName evidence="4">MARVEL domain-containing protein</fullName>
    </recommendedName>
</protein>
<evidence type="ECO:0000313" key="2">
    <source>
        <dbReference type="EMBL" id="KAI3436460.1"/>
    </source>
</evidence>
<evidence type="ECO:0008006" key="4">
    <source>
        <dbReference type="Google" id="ProtNLM"/>
    </source>
</evidence>
<name>A0A9D4TX08_CHLVU</name>
<feature type="transmembrane region" description="Helical" evidence="1">
    <location>
        <begin position="84"/>
        <end position="104"/>
    </location>
</feature>
<keyword evidence="1" id="KW-0812">Transmembrane</keyword>
<keyword evidence="1" id="KW-1133">Transmembrane helix</keyword>